<dbReference type="CDD" id="cd00299">
    <property type="entry name" value="GST_C_family"/>
    <property type="match status" value="1"/>
</dbReference>
<comment type="caution">
    <text evidence="3">The sequence shown here is derived from an EMBL/GenBank/DDBJ whole genome shotgun (WGS) entry which is preliminary data.</text>
</comment>
<gene>
    <name evidence="3" type="ORF">Agabi119p4_1017</name>
</gene>
<accession>A0A8H7FBN9</accession>
<protein>
    <recommendedName>
        <fullName evidence="5">Glutathione S-transferase</fullName>
    </recommendedName>
</protein>
<dbReference type="GO" id="GO:0005737">
    <property type="term" value="C:cytoplasm"/>
    <property type="evidence" value="ECO:0007669"/>
    <property type="project" value="TreeGrafter"/>
</dbReference>
<evidence type="ECO:0000259" key="2">
    <source>
        <dbReference type="PROSITE" id="PS50405"/>
    </source>
</evidence>
<dbReference type="AlphaFoldDB" id="A0A8H7FBN9"/>
<dbReference type="PANTHER" id="PTHR43968">
    <property type="match status" value="1"/>
</dbReference>
<evidence type="ECO:0000313" key="4">
    <source>
        <dbReference type="Proteomes" id="UP000629468"/>
    </source>
</evidence>
<dbReference type="InterPro" id="IPR010987">
    <property type="entry name" value="Glutathione-S-Trfase_C-like"/>
</dbReference>
<reference evidence="3 4" key="1">
    <citation type="journal article" name="Sci. Rep.">
        <title>Telomere-to-telomere assembled and centromere annotated genomes of the two main subspecies of the button mushroom Agaricus bisporus reveal especially polymorphic chromosome ends.</title>
        <authorList>
            <person name="Sonnenberg A.S.M."/>
            <person name="Sedaghat-Telgerd N."/>
            <person name="Lavrijssen B."/>
            <person name="Ohm R.A."/>
            <person name="Hendrickx P.M."/>
            <person name="Scholtmeijer K."/>
            <person name="Baars J.J.P."/>
            <person name="van Peer A."/>
        </authorList>
    </citation>
    <scope>NUCLEOTIDE SEQUENCE [LARGE SCALE GENOMIC DNA]</scope>
    <source>
        <strain evidence="3 4">H119_p4</strain>
    </source>
</reference>
<dbReference type="InterPro" id="IPR004045">
    <property type="entry name" value="Glutathione_S-Trfase_N"/>
</dbReference>
<sequence length="228" mass="25176">MSTPYTLIGTPFSTFTRTIALGLHYKGLKFQQVTATPHSSSAQQHHPFGFIPTLVIHEVDGEKVEDILLRETHAIARFIDRVAPEPSLHISSGDGGAALEEKMWEMVSLIAFQGFPAVEHGVVKPRVQAIDDGHPSDAEVRENISEGVEKLRNYLKVIENLMGPEGFAYGSKPSWADFFLYPLLADLRMVTEWEDVASPRIRSWIGKMDELPAAQVTKPGTLSAGARP</sequence>
<dbReference type="Gene3D" id="3.40.30.10">
    <property type="entry name" value="Glutaredoxin"/>
    <property type="match status" value="1"/>
</dbReference>
<dbReference type="EMBL" id="JABXXO010000001">
    <property type="protein sequence ID" value="KAF7784852.1"/>
    <property type="molecule type" value="Genomic_DNA"/>
</dbReference>
<dbReference type="SUPFAM" id="SSF52833">
    <property type="entry name" value="Thioredoxin-like"/>
    <property type="match status" value="1"/>
</dbReference>
<evidence type="ECO:0000259" key="1">
    <source>
        <dbReference type="PROSITE" id="PS50404"/>
    </source>
</evidence>
<dbReference type="InterPro" id="IPR036282">
    <property type="entry name" value="Glutathione-S-Trfase_C_sf"/>
</dbReference>
<organism evidence="3 4">
    <name type="scientific">Agaricus bisporus var. burnettii</name>
    <dbReference type="NCBI Taxonomy" id="192524"/>
    <lineage>
        <taxon>Eukaryota</taxon>
        <taxon>Fungi</taxon>
        <taxon>Dikarya</taxon>
        <taxon>Basidiomycota</taxon>
        <taxon>Agaricomycotina</taxon>
        <taxon>Agaricomycetes</taxon>
        <taxon>Agaricomycetidae</taxon>
        <taxon>Agaricales</taxon>
        <taxon>Agaricineae</taxon>
        <taxon>Agaricaceae</taxon>
        <taxon>Agaricus</taxon>
    </lineage>
</organism>
<name>A0A8H7FBN9_AGABI</name>
<feature type="domain" description="GST C-terminal" evidence="2">
    <location>
        <begin position="97"/>
        <end position="228"/>
    </location>
</feature>
<dbReference type="Gene3D" id="1.20.1050.10">
    <property type="match status" value="1"/>
</dbReference>
<dbReference type="Proteomes" id="UP000629468">
    <property type="component" value="Unassembled WGS sequence"/>
</dbReference>
<dbReference type="SUPFAM" id="SSF47616">
    <property type="entry name" value="GST C-terminal domain-like"/>
    <property type="match status" value="1"/>
</dbReference>
<dbReference type="InterPro" id="IPR036249">
    <property type="entry name" value="Thioredoxin-like_sf"/>
</dbReference>
<dbReference type="PROSITE" id="PS50405">
    <property type="entry name" value="GST_CTER"/>
    <property type="match status" value="1"/>
</dbReference>
<dbReference type="PROSITE" id="PS50404">
    <property type="entry name" value="GST_NTER"/>
    <property type="match status" value="1"/>
</dbReference>
<dbReference type="Pfam" id="PF13409">
    <property type="entry name" value="GST_N_2"/>
    <property type="match status" value="1"/>
</dbReference>
<feature type="domain" description="GST N-terminal" evidence="1">
    <location>
        <begin position="3"/>
        <end position="87"/>
    </location>
</feature>
<evidence type="ECO:0008006" key="5">
    <source>
        <dbReference type="Google" id="ProtNLM"/>
    </source>
</evidence>
<dbReference type="Pfam" id="PF13410">
    <property type="entry name" value="GST_C_2"/>
    <property type="match status" value="1"/>
</dbReference>
<proteinExistence type="predicted"/>
<evidence type="ECO:0000313" key="3">
    <source>
        <dbReference type="EMBL" id="KAF7784852.1"/>
    </source>
</evidence>
<dbReference type="InterPro" id="IPR050983">
    <property type="entry name" value="GST_Omega/HSP26"/>
</dbReference>
<dbReference type="PANTHER" id="PTHR43968:SF6">
    <property type="entry name" value="GLUTATHIONE S-TRANSFERASE OMEGA"/>
    <property type="match status" value="1"/>
</dbReference>